<proteinExistence type="predicted"/>
<dbReference type="InterPro" id="IPR016181">
    <property type="entry name" value="Acyl_CoA_acyltransferase"/>
</dbReference>
<organism evidence="2">
    <name type="scientific">Actinomyces succiniciruminis</name>
    <dbReference type="NCBI Taxonomy" id="1522002"/>
    <lineage>
        <taxon>Bacteria</taxon>
        <taxon>Bacillati</taxon>
        <taxon>Actinomycetota</taxon>
        <taxon>Actinomycetes</taxon>
        <taxon>Actinomycetales</taxon>
        <taxon>Actinomycetaceae</taxon>
        <taxon>Actinomyces</taxon>
    </lineage>
</organism>
<dbReference type="InterPro" id="IPR000182">
    <property type="entry name" value="GNAT_dom"/>
</dbReference>
<sequence length="153" mass="17535">MITLRDITEENFAAIIAMKRPVDEGYVAPNVYSLAQAWLYRDNGDVFPYAICNGDDPVGFLLLEEDDSERALRIWRIMFPEENTSKGYGTEAIRLVLCRARQMRERFDLVTCDCDPSNARAKHVYEKLGFVETGTVNHGSKEMVFDLRAERGF</sequence>
<dbReference type="EMBL" id="LK995473">
    <property type="protein sequence ID" value="CED90491.1"/>
    <property type="molecule type" value="Genomic_DNA"/>
</dbReference>
<dbReference type="RefSeq" id="WP_210578953.1">
    <property type="nucleotide sequence ID" value="NZ_LK995473.1"/>
</dbReference>
<keyword evidence="2" id="KW-0012">Acyltransferase</keyword>
<feature type="domain" description="N-acetyltransferase" evidence="1">
    <location>
        <begin position="2"/>
        <end position="148"/>
    </location>
</feature>
<reference evidence="2" key="1">
    <citation type="submission" date="2014-07" db="EMBL/GenBank/DDBJ databases">
        <authorList>
            <person name="Zhang J.E."/>
            <person name="Yang H."/>
            <person name="Guo J."/>
            <person name="Deng Z."/>
            <person name="Luo H."/>
            <person name="Luo M."/>
            <person name="Zhao B."/>
        </authorList>
    </citation>
    <scope>NUCLEOTIDE SEQUENCE</scope>
    <source>
        <strain evidence="2">AM4</strain>
    </source>
</reference>
<dbReference type="GO" id="GO:0016747">
    <property type="term" value="F:acyltransferase activity, transferring groups other than amino-acyl groups"/>
    <property type="evidence" value="ECO:0007669"/>
    <property type="project" value="InterPro"/>
</dbReference>
<dbReference type="AlphaFoldDB" id="A0A1L7R9I3"/>
<dbReference type="Pfam" id="PF13302">
    <property type="entry name" value="Acetyltransf_3"/>
    <property type="match status" value="1"/>
</dbReference>
<dbReference type="PROSITE" id="PS51186">
    <property type="entry name" value="GNAT"/>
    <property type="match status" value="1"/>
</dbReference>
<evidence type="ECO:0000259" key="1">
    <source>
        <dbReference type="PROSITE" id="PS51186"/>
    </source>
</evidence>
<name>A0A1L7R9I3_9ACTO</name>
<protein>
    <submittedName>
        <fullName evidence="2">Acyl-CoA N-acyltransferase</fullName>
    </submittedName>
</protein>
<dbReference type="SUPFAM" id="SSF55729">
    <property type="entry name" value="Acyl-CoA N-acyltransferases (Nat)"/>
    <property type="match status" value="1"/>
</dbReference>
<dbReference type="Gene3D" id="3.40.630.30">
    <property type="match status" value="1"/>
</dbReference>
<evidence type="ECO:0000313" key="2">
    <source>
        <dbReference type="EMBL" id="CED90491.1"/>
    </source>
</evidence>
<keyword evidence="2" id="KW-0808">Transferase</keyword>
<gene>
    <name evidence="2" type="ORF">AAM4_0596</name>
</gene>
<accession>A0A1L7R9I3</accession>